<evidence type="ECO:0000313" key="2">
    <source>
        <dbReference type="Proteomes" id="UP000250235"/>
    </source>
</evidence>
<sequence>MVNMMRDDQTYMKYDSKIFRQAFYKKMDEVVISLKTTHTALETNLVRQFAESQQHC</sequence>
<dbReference type="AlphaFoldDB" id="A0A2Z7DAJ7"/>
<protein>
    <submittedName>
        <fullName evidence="1">Uncharacterized protein</fullName>
    </submittedName>
</protein>
<keyword evidence="2" id="KW-1185">Reference proteome</keyword>
<gene>
    <name evidence="1" type="ORF">F511_17429</name>
</gene>
<dbReference type="EMBL" id="KQ989650">
    <property type="protein sequence ID" value="KZV54041.1"/>
    <property type="molecule type" value="Genomic_DNA"/>
</dbReference>
<reference evidence="1 2" key="1">
    <citation type="journal article" date="2015" name="Proc. Natl. Acad. Sci. U.S.A.">
        <title>The resurrection genome of Boea hygrometrica: A blueprint for survival of dehydration.</title>
        <authorList>
            <person name="Xiao L."/>
            <person name="Yang G."/>
            <person name="Zhang L."/>
            <person name="Yang X."/>
            <person name="Zhao S."/>
            <person name="Ji Z."/>
            <person name="Zhou Q."/>
            <person name="Hu M."/>
            <person name="Wang Y."/>
            <person name="Chen M."/>
            <person name="Xu Y."/>
            <person name="Jin H."/>
            <person name="Xiao X."/>
            <person name="Hu G."/>
            <person name="Bao F."/>
            <person name="Hu Y."/>
            <person name="Wan P."/>
            <person name="Li L."/>
            <person name="Deng X."/>
            <person name="Kuang T."/>
            <person name="Xiang C."/>
            <person name="Zhu J.K."/>
            <person name="Oliver M.J."/>
            <person name="He Y."/>
        </authorList>
    </citation>
    <scope>NUCLEOTIDE SEQUENCE [LARGE SCALE GENOMIC DNA]</scope>
    <source>
        <strain evidence="2">cv. XS01</strain>
    </source>
</reference>
<dbReference type="Proteomes" id="UP000250235">
    <property type="component" value="Unassembled WGS sequence"/>
</dbReference>
<name>A0A2Z7DAJ7_9LAMI</name>
<accession>A0A2Z7DAJ7</accession>
<evidence type="ECO:0000313" key="1">
    <source>
        <dbReference type="EMBL" id="KZV54041.1"/>
    </source>
</evidence>
<organism evidence="1 2">
    <name type="scientific">Dorcoceras hygrometricum</name>
    <dbReference type="NCBI Taxonomy" id="472368"/>
    <lineage>
        <taxon>Eukaryota</taxon>
        <taxon>Viridiplantae</taxon>
        <taxon>Streptophyta</taxon>
        <taxon>Embryophyta</taxon>
        <taxon>Tracheophyta</taxon>
        <taxon>Spermatophyta</taxon>
        <taxon>Magnoliopsida</taxon>
        <taxon>eudicotyledons</taxon>
        <taxon>Gunneridae</taxon>
        <taxon>Pentapetalae</taxon>
        <taxon>asterids</taxon>
        <taxon>lamiids</taxon>
        <taxon>Lamiales</taxon>
        <taxon>Gesneriaceae</taxon>
        <taxon>Didymocarpoideae</taxon>
        <taxon>Trichosporeae</taxon>
        <taxon>Loxocarpinae</taxon>
        <taxon>Dorcoceras</taxon>
    </lineage>
</organism>
<proteinExistence type="predicted"/>